<proteinExistence type="predicted"/>
<feature type="region of interest" description="Disordered" evidence="1">
    <location>
        <begin position="101"/>
        <end position="136"/>
    </location>
</feature>
<feature type="compositionally biased region" description="Basic and acidic residues" evidence="1">
    <location>
        <begin position="21"/>
        <end position="53"/>
    </location>
</feature>
<reference evidence="3" key="1">
    <citation type="submission" date="2022-11" db="UniProtKB">
        <authorList>
            <consortium name="WormBaseParasite"/>
        </authorList>
    </citation>
    <scope>IDENTIFICATION</scope>
</reference>
<evidence type="ECO:0000313" key="2">
    <source>
        <dbReference type="Proteomes" id="UP000887563"/>
    </source>
</evidence>
<keyword evidence="2" id="KW-1185">Reference proteome</keyword>
<sequence>MVRAGGKKKGEGTRTKFITGFRDKVKEGSKKKMVEGTKKNVEEPQKNVNEEPRLSNFDFDCPFPELPNFRMVGEQDTKENTTDMSSYYSTLGISYVMPKRENKESTDTNLPTPPEEKINKGGNIPPPIPPADRKDKYKRPEVENFSDALRELKYYIEEKSDFKDIIAPHKQILFKEALDIFPEWDMEGIYSHLSKLNGESEKGDKEKKGELIEKVGSMIVSPKILDKIEKMVFDLTEKHNQNVMKNRIKLEDMSKNVDIQLANMSLVDFRRNTNVHLGKAVAFLKEYPTNYFNLAGSFTKTRGEIDNLIKEYKEKIGKTEEFFNGLLKGFVKTIVANNFDFTQCGGKNIERNDMSKKPNCEGKNPQNWNLPERNDWMVYHNGGVDVEGFEKFDTIREKLLQKFGKFQQIDFINTISKENFEEFIFEDKTIENTLDSILNHLNSSFEKETKKLNNISNNALKESTRFKKTEEDGNENIRKVIENLTSSEEIEIQVKKQMLKNIHIILQMYEWEKEVENKDELFDEQKNLVEIDTMKVKKTTDKKTKDELITKLNVEKKVENKVEFSDVQKELLAIDGMKDKMTKK</sequence>
<name>A0A914LHH8_MELIC</name>
<protein>
    <submittedName>
        <fullName evidence="3">Uncharacterized protein</fullName>
    </submittedName>
</protein>
<dbReference type="WBParaSite" id="Minc3s00507g13473">
    <property type="protein sequence ID" value="Minc3s00507g13473"/>
    <property type="gene ID" value="Minc3s00507g13473"/>
</dbReference>
<evidence type="ECO:0000256" key="1">
    <source>
        <dbReference type="SAM" id="MobiDB-lite"/>
    </source>
</evidence>
<dbReference type="Proteomes" id="UP000887563">
    <property type="component" value="Unplaced"/>
</dbReference>
<dbReference type="AlphaFoldDB" id="A0A914LHH8"/>
<evidence type="ECO:0000313" key="3">
    <source>
        <dbReference type="WBParaSite" id="Minc3s00507g13473"/>
    </source>
</evidence>
<organism evidence="2 3">
    <name type="scientific">Meloidogyne incognita</name>
    <name type="common">Southern root-knot nematode worm</name>
    <name type="synonym">Oxyuris incognita</name>
    <dbReference type="NCBI Taxonomy" id="6306"/>
    <lineage>
        <taxon>Eukaryota</taxon>
        <taxon>Metazoa</taxon>
        <taxon>Ecdysozoa</taxon>
        <taxon>Nematoda</taxon>
        <taxon>Chromadorea</taxon>
        <taxon>Rhabditida</taxon>
        <taxon>Tylenchina</taxon>
        <taxon>Tylenchomorpha</taxon>
        <taxon>Tylenchoidea</taxon>
        <taxon>Meloidogynidae</taxon>
        <taxon>Meloidogyninae</taxon>
        <taxon>Meloidogyne</taxon>
        <taxon>Meloidogyne incognita group</taxon>
    </lineage>
</organism>
<accession>A0A914LHH8</accession>
<feature type="region of interest" description="Disordered" evidence="1">
    <location>
        <begin position="1"/>
        <end position="59"/>
    </location>
</feature>